<evidence type="ECO:0000313" key="4">
    <source>
        <dbReference type="EMBL" id="ACK72596.1"/>
    </source>
</evidence>
<dbReference type="Pfam" id="PF02254">
    <property type="entry name" value="TrkA_N"/>
    <property type="match status" value="2"/>
</dbReference>
<reference evidence="5" key="1">
    <citation type="journal article" date="2011" name="MBio">
        <title>Novel metabolic attributes of the genus Cyanothece, comprising a group of unicellular nitrogen-fixing Cyanobacteria.</title>
        <authorList>
            <person name="Bandyopadhyay A."/>
            <person name="Elvitigala T."/>
            <person name="Welsh E."/>
            <person name="Stockel J."/>
            <person name="Liberton M."/>
            <person name="Min H."/>
            <person name="Sherman L.A."/>
            <person name="Pakrasi H.B."/>
        </authorList>
    </citation>
    <scope>NUCLEOTIDE SEQUENCE [LARGE SCALE GENOMIC DNA]</scope>
    <source>
        <strain evidence="5">PCC 7424</strain>
    </source>
</reference>
<dbReference type="PANTHER" id="PTHR43833:SF11">
    <property type="entry name" value="VOLTAGE-GATED POTASSIUM CHANNEL KCH"/>
    <property type="match status" value="1"/>
</dbReference>
<dbReference type="PROSITE" id="PS51202">
    <property type="entry name" value="RCK_C"/>
    <property type="match status" value="1"/>
</dbReference>
<name>B7KLM4_GLOC7</name>
<dbReference type="Gene3D" id="3.40.50.720">
    <property type="entry name" value="NAD(P)-binding Rossmann-like Domain"/>
    <property type="match status" value="2"/>
</dbReference>
<accession>B7KLM4</accession>
<organism evidence="4 5">
    <name type="scientific">Gloeothece citriformis (strain PCC 7424)</name>
    <name type="common">Cyanothece sp. (strain PCC 7424)</name>
    <dbReference type="NCBI Taxonomy" id="65393"/>
    <lineage>
        <taxon>Bacteria</taxon>
        <taxon>Bacillati</taxon>
        <taxon>Cyanobacteriota</taxon>
        <taxon>Cyanophyceae</taxon>
        <taxon>Oscillatoriophycideae</taxon>
        <taxon>Chroococcales</taxon>
        <taxon>Aphanothecaceae</taxon>
        <taxon>Gloeothece</taxon>
        <taxon>Gloeothece citriformis</taxon>
    </lineage>
</organism>
<dbReference type="GO" id="GO:0008324">
    <property type="term" value="F:monoatomic cation transmembrane transporter activity"/>
    <property type="evidence" value="ECO:0007669"/>
    <property type="project" value="InterPro"/>
</dbReference>
<feature type="transmembrane region" description="Helical" evidence="1">
    <location>
        <begin position="279"/>
        <end position="300"/>
    </location>
</feature>
<evidence type="ECO:0000259" key="3">
    <source>
        <dbReference type="PROSITE" id="PS51202"/>
    </source>
</evidence>
<dbReference type="InterPro" id="IPR006037">
    <property type="entry name" value="RCK_C"/>
</dbReference>
<keyword evidence="1" id="KW-1133">Transmembrane helix</keyword>
<feature type="domain" description="RCK C-terminal" evidence="3">
    <location>
        <begin position="516"/>
        <end position="599"/>
    </location>
</feature>
<protein>
    <submittedName>
        <fullName evidence="4">TrkA-N domain protein</fullName>
    </submittedName>
</protein>
<dbReference type="AlphaFoldDB" id="B7KLM4"/>
<dbReference type="HOGENOM" id="CLU_405853_0_0_3"/>
<keyword evidence="5" id="KW-1185">Reference proteome</keyword>
<keyword evidence="1" id="KW-0812">Transmembrane</keyword>
<dbReference type="InterPro" id="IPR050721">
    <property type="entry name" value="Trk_Ktr_HKT_K-transport"/>
</dbReference>
<dbReference type="eggNOG" id="COG1226">
    <property type="taxonomic scope" value="Bacteria"/>
</dbReference>
<feature type="domain" description="RCK N-terminal" evidence="2">
    <location>
        <begin position="12"/>
        <end position="132"/>
    </location>
</feature>
<feature type="transmembrane region" description="Helical" evidence="1">
    <location>
        <begin position="339"/>
        <end position="361"/>
    </location>
</feature>
<keyword evidence="1" id="KW-0472">Membrane</keyword>
<evidence type="ECO:0000259" key="2">
    <source>
        <dbReference type="PROSITE" id="PS51201"/>
    </source>
</evidence>
<evidence type="ECO:0000313" key="5">
    <source>
        <dbReference type="Proteomes" id="UP000002384"/>
    </source>
</evidence>
<feature type="transmembrane region" description="Helical" evidence="1">
    <location>
        <begin position="306"/>
        <end position="327"/>
    </location>
</feature>
<gene>
    <name evidence="4" type="ordered locus">PCC7424_4226</name>
</gene>
<proteinExistence type="predicted"/>
<dbReference type="Proteomes" id="UP000002384">
    <property type="component" value="Chromosome"/>
</dbReference>
<dbReference type="RefSeq" id="WP_015956181.1">
    <property type="nucleotide sequence ID" value="NC_011729.1"/>
</dbReference>
<dbReference type="GO" id="GO:0006813">
    <property type="term" value="P:potassium ion transport"/>
    <property type="evidence" value="ECO:0007669"/>
    <property type="project" value="InterPro"/>
</dbReference>
<dbReference type="STRING" id="65393.PCC7424_4226"/>
<evidence type="ECO:0000256" key="1">
    <source>
        <dbReference type="SAM" id="Phobius"/>
    </source>
</evidence>
<dbReference type="InterPro" id="IPR003148">
    <property type="entry name" value="RCK_N"/>
</dbReference>
<dbReference type="PROSITE" id="PS51201">
    <property type="entry name" value="RCK_N"/>
    <property type="match status" value="1"/>
</dbReference>
<dbReference type="KEGG" id="cyc:PCC7424_4226"/>
<dbReference type="EMBL" id="CP001291">
    <property type="protein sequence ID" value="ACK72596.1"/>
    <property type="molecule type" value="Genomic_DNA"/>
</dbReference>
<dbReference type="SUPFAM" id="SSF51735">
    <property type="entry name" value="NAD(P)-binding Rossmann-fold domains"/>
    <property type="match status" value="2"/>
</dbReference>
<sequence>MQTGSISSQPPLDKFLVCGLGSLGQYCVLALKNFGVSVIAIEQIKPYSWEIPELTDLLEDLIFGDCRHPELLKSAQIDQCRAALIVTTNEQVNAETALTIRQLNPHTRLVIRSSKENLNELLNEQLGNFIAYEPTQLPITAFTLAALGSETLSFFNLDGEKLRVIQRQIPKGDRWCNLSGVHELNTRTRRILAHTDHLTSLPSTFHQWDGNAPILPGDTLVYIETAENFLLLPKRESSTPTQAQKSIHSKNPLKRLKRYLQGKLYHFWHSTLQQPTRKVALICGLIVLFLLLTGTILLMISHPGTTLLSAFSATAILLLGGYSDLFGDFQQMDDIPAWLQLYSLGLSLAGTAFVGVLYALVTEGLLSAKFQFLKNRPPIPGQDHIVIIGLGRVGQGVANYLQELKQSIVGLTFELDFDRTILPEMPLIVANQKEALAQANLATAKSVVVVTNDEILNLEVALMAQKINKNAHLVVRTLGERLSQSLTLLLPKAQVLGAYAVAAEAFAGAAFGENIISVFRLARQTILVTEYQIEDIDTLHGLLLSEVAYGYGVVPILHQKPPDTSKFMPSDDIRLTVGDRMVVLATIEGLKRIEQGKLRISPKCWRVKVEKAITPDGIFEGANIIARISGCSLNTARELMNNLPHTLSTPLYKPQAMRLVRALKKVQVFANIISTSSQSSKI</sequence>
<dbReference type="OrthoDB" id="473812at2"/>
<dbReference type="PANTHER" id="PTHR43833">
    <property type="entry name" value="POTASSIUM CHANNEL PROTEIN 2-RELATED-RELATED"/>
    <property type="match status" value="1"/>
</dbReference>
<dbReference type="InterPro" id="IPR036291">
    <property type="entry name" value="NAD(P)-bd_dom_sf"/>
</dbReference>